<organism evidence="3 4">
    <name type="scientific">Plantactinospora endophytica</name>
    <dbReference type="NCBI Taxonomy" id="673535"/>
    <lineage>
        <taxon>Bacteria</taxon>
        <taxon>Bacillati</taxon>
        <taxon>Actinomycetota</taxon>
        <taxon>Actinomycetes</taxon>
        <taxon>Micromonosporales</taxon>
        <taxon>Micromonosporaceae</taxon>
        <taxon>Plantactinospora</taxon>
    </lineage>
</organism>
<gene>
    <name evidence="3" type="ORF">Pen02_35640</name>
</gene>
<dbReference type="Proteomes" id="UP000646749">
    <property type="component" value="Unassembled WGS sequence"/>
</dbReference>
<dbReference type="PROSITE" id="PS51819">
    <property type="entry name" value="VOC"/>
    <property type="match status" value="1"/>
</dbReference>
<feature type="region of interest" description="Disordered" evidence="1">
    <location>
        <begin position="107"/>
        <end position="126"/>
    </location>
</feature>
<protein>
    <submittedName>
        <fullName evidence="3">Extradiol dioxygenase</fullName>
    </submittedName>
</protein>
<keyword evidence="4" id="KW-1185">Reference proteome</keyword>
<sequence>MTTVQPIVITPDVSRLLVFYQQLLGAVQVRQFPADGPVFFVELRLGDSTLGLVSEADADLSASPRILLSVAVPDVDALLDRVAPLGGQVLGPPNDMPWGQRVVHLRDPDGNPVNLTQNLTDADGSA</sequence>
<proteinExistence type="predicted"/>
<name>A0ABQ4E1Q3_9ACTN</name>
<dbReference type="PANTHER" id="PTHR33993:SF14">
    <property type="entry name" value="GB|AAF24581.1"/>
    <property type="match status" value="1"/>
</dbReference>
<keyword evidence="3" id="KW-0223">Dioxygenase</keyword>
<dbReference type="InterPro" id="IPR029068">
    <property type="entry name" value="Glyas_Bleomycin-R_OHBP_Dase"/>
</dbReference>
<keyword evidence="3" id="KW-0560">Oxidoreductase</keyword>
<evidence type="ECO:0000313" key="4">
    <source>
        <dbReference type="Proteomes" id="UP000646749"/>
    </source>
</evidence>
<evidence type="ECO:0000259" key="2">
    <source>
        <dbReference type="PROSITE" id="PS51819"/>
    </source>
</evidence>
<dbReference type="InterPro" id="IPR037523">
    <property type="entry name" value="VOC_core"/>
</dbReference>
<dbReference type="GO" id="GO:0051213">
    <property type="term" value="F:dioxygenase activity"/>
    <property type="evidence" value="ECO:0007669"/>
    <property type="project" value="UniProtKB-KW"/>
</dbReference>
<dbReference type="PANTHER" id="PTHR33993">
    <property type="entry name" value="GLYOXALASE-RELATED"/>
    <property type="match status" value="1"/>
</dbReference>
<comment type="caution">
    <text evidence="3">The sequence shown here is derived from an EMBL/GenBank/DDBJ whole genome shotgun (WGS) entry which is preliminary data.</text>
</comment>
<dbReference type="Gene3D" id="3.10.180.10">
    <property type="entry name" value="2,3-Dihydroxybiphenyl 1,2-Dioxygenase, domain 1"/>
    <property type="match status" value="1"/>
</dbReference>
<evidence type="ECO:0000313" key="3">
    <source>
        <dbReference type="EMBL" id="GIG88628.1"/>
    </source>
</evidence>
<dbReference type="InterPro" id="IPR004360">
    <property type="entry name" value="Glyas_Fos-R_dOase_dom"/>
</dbReference>
<reference evidence="3 4" key="1">
    <citation type="submission" date="2021-01" db="EMBL/GenBank/DDBJ databases">
        <title>Whole genome shotgun sequence of Plantactinospora endophytica NBRC 110450.</title>
        <authorList>
            <person name="Komaki H."/>
            <person name="Tamura T."/>
        </authorList>
    </citation>
    <scope>NUCLEOTIDE SEQUENCE [LARGE SCALE GENOMIC DNA]</scope>
    <source>
        <strain evidence="3 4">NBRC 110450</strain>
    </source>
</reference>
<feature type="domain" description="VOC" evidence="2">
    <location>
        <begin position="1"/>
        <end position="118"/>
    </location>
</feature>
<accession>A0ABQ4E1Q3</accession>
<dbReference type="RefSeq" id="WP_203867130.1">
    <property type="nucleotide sequence ID" value="NZ_BONW01000016.1"/>
</dbReference>
<evidence type="ECO:0000256" key="1">
    <source>
        <dbReference type="SAM" id="MobiDB-lite"/>
    </source>
</evidence>
<dbReference type="InterPro" id="IPR052164">
    <property type="entry name" value="Anthracycline_SecMetBiosynth"/>
</dbReference>
<dbReference type="Pfam" id="PF00903">
    <property type="entry name" value="Glyoxalase"/>
    <property type="match status" value="1"/>
</dbReference>
<dbReference type="EMBL" id="BONW01000016">
    <property type="protein sequence ID" value="GIG88628.1"/>
    <property type="molecule type" value="Genomic_DNA"/>
</dbReference>
<dbReference type="SUPFAM" id="SSF54593">
    <property type="entry name" value="Glyoxalase/Bleomycin resistance protein/Dihydroxybiphenyl dioxygenase"/>
    <property type="match status" value="1"/>
</dbReference>